<proteinExistence type="predicted"/>
<dbReference type="EMBL" id="UYYB01019445">
    <property type="protein sequence ID" value="VDM71231.1"/>
    <property type="molecule type" value="Genomic_DNA"/>
</dbReference>
<keyword evidence="2" id="KW-1185">Reference proteome</keyword>
<sequence>MIGPRGAMEKCGSLSLLSLSLYLEESGKGHRTSQERTTVAQNDNFCPPAFLGINSASFSAVCQSFMDAENCATGH</sequence>
<protein>
    <submittedName>
        <fullName evidence="1">Uncharacterized protein</fullName>
    </submittedName>
</protein>
<dbReference type="AlphaFoldDB" id="A0A3P7IDI3"/>
<dbReference type="Proteomes" id="UP000270094">
    <property type="component" value="Unassembled WGS sequence"/>
</dbReference>
<evidence type="ECO:0000313" key="1">
    <source>
        <dbReference type="EMBL" id="VDM71231.1"/>
    </source>
</evidence>
<accession>A0A3P7IDI3</accession>
<reference evidence="1 2" key="1">
    <citation type="submission" date="2018-11" db="EMBL/GenBank/DDBJ databases">
        <authorList>
            <consortium name="Pathogen Informatics"/>
        </authorList>
    </citation>
    <scope>NUCLEOTIDE SEQUENCE [LARGE SCALE GENOMIC DNA]</scope>
</reference>
<name>A0A3P7IDI3_STRVU</name>
<organism evidence="1 2">
    <name type="scientific">Strongylus vulgaris</name>
    <name type="common">Blood worm</name>
    <dbReference type="NCBI Taxonomy" id="40348"/>
    <lineage>
        <taxon>Eukaryota</taxon>
        <taxon>Metazoa</taxon>
        <taxon>Ecdysozoa</taxon>
        <taxon>Nematoda</taxon>
        <taxon>Chromadorea</taxon>
        <taxon>Rhabditida</taxon>
        <taxon>Rhabditina</taxon>
        <taxon>Rhabditomorpha</taxon>
        <taxon>Strongyloidea</taxon>
        <taxon>Strongylidae</taxon>
        <taxon>Strongylus</taxon>
    </lineage>
</organism>
<evidence type="ECO:0000313" key="2">
    <source>
        <dbReference type="Proteomes" id="UP000270094"/>
    </source>
</evidence>
<gene>
    <name evidence="1" type="ORF">SVUK_LOCUS6229</name>
</gene>